<feature type="domain" description="GS catalytic" evidence="4">
    <location>
        <begin position="543"/>
        <end position="872"/>
    </location>
</feature>
<dbReference type="GO" id="GO:0006542">
    <property type="term" value="P:glutamine biosynthetic process"/>
    <property type="evidence" value="ECO:0007669"/>
    <property type="project" value="InterPro"/>
</dbReference>
<dbReference type="InterPro" id="IPR014746">
    <property type="entry name" value="Gln_synth/guanido_kin_cat_dom"/>
</dbReference>
<organism evidence="5 6">
    <name type="scientific">Plectosphaerella plurivora</name>
    <dbReference type="NCBI Taxonomy" id="936078"/>
    <lineage>
        <taxon>Eukaryota</taxon>
        <taxon>Fungi</taxon>
        <taxon>Dikarya</taxon>
        <taxon>Ascomycota</taxon>
        <taxon>Pezizomycotina</taxon>
        <taxon>Sordariomycetes</taxon>
        <taxon>Hypocreomycetidae</taxon>
        <taxon>Glomerellales</taxon>
        <taxon>Plectosphaerellaceae</taxon>
        <taxon>Plectosphaerella</taxon>
    </lineage>
</organism>
<protein>
    <recommendedName>
        <fullName evidence="1">Glutamine synthetase</fullName>
    </recommendedName>
</protein>
<dbReference type="PANTHER" id="PTHR43383:SF2">
    <property type="entry name" value="AMIDOHYDROLASE 2 FAMILY PROTEIN"/>
    <property type="match status" value="1"/>
</dbReference>
<dbReference type="OrthoDB" id="3364440at2759"/>
<dbReference type="SUPFAM" id="SSF55931">
    <property type="entry name" value="Glutamine synthetase/guanido kinase"/>
    <property type="match status" value="1"/>
</dbReference>
<keyword evidence="6" id="KW-1185">Reference proteome</keyword>
<evidence type="ECO:0000256" key="2">
    <source>
        <dbReference type="PROSITE-ProRule" id="PRU01331"/>
    </source>
</evidence>
<dbReference type="Proteomes" id="UP000770015">
    <property type="component" value="Unassembled WGS sequence"/>
</dbReference>
<evidence type="ECO:0000313" key="6">
    <source>
        <dbReference type="Proteomes" id="UP000770015"/>
    </source>
</evidence>
<dbReference type="GO" id="GO:0004356">
    <property type="term" value="F:glutamine synthetase activity"/>
    <property type="evidence" value="ECO:0007669"/>
    <property type="project" value="InterPro"/>
</dbReference>
<dbReference type="Gene3D" id="3.20.20.140">
    <property type="entry name" value="Metal-dependent hydrolases"/>
    <property type="match status" value="1"/>
</dbReference>
<dbReference type="PANTHER" id="PTHR43383">
    <property type="entry name" value="NODULIN 6"/>
    <property type="match status" value="1"/>
</dbReference>
<dbReference type="InterPro" id="IPR036651">
    <property type="entry name" value="Gln_synt_N_sf"/>
</dbReference>
<dbReference type="EMBL" id="JAGSXJ010000001">
    <property type="protein sequence ID" value="KAH6696939.1"/>
    <property type="molecule type" value="Genomic_DNA"/>
</dbReference>
<dbReference type="InterPro" id="IPR032466">
    <property type="entry name" value="Metal_Hydrolase"/>
</dbReference>
<evidence type="ECO:0000256" key="3">
    <source>
        <dbReference type="RuleBase" id="RU000384"/>
    </source>
</evidence>
<comment type="similarity">
    <text evidence="2 3">Belongs to the glutamine synthetase family.</text>
</comment>
<reference evidence="5" key="1">
    <citation type="journal article" date="2021" name="Nat. Commun.">
        <title>Genetic determinants of endophytism in the Arabidopsis root mycobiome.</title>
        <authorList>
            <person name="Mesny F."/>
            <person name="Miyauchi S."/>
            <person name="Thiergart T."/>
            <person name="Pickel B."/>
            <person name="Atanasova L."/>
            <person name="Karlsson M."/>
            <person name="Huettel B."/>
            <person name="Barry K.W."/>
            <person name="Haridas S."/>
            <person name="Chen C."/>
            <person name="Bauer D."/>
            <person name="Andreopoulos W."/>
            <person name="Pangilinan J."/>
            <person name="LaButti K."/>
            <person name="Riley R."/>
            <person name="Lipzen A."/>
            <person name="Clum A."/>
            <person name="Drula E."/>
            <person name="Henrissat B."/>
            <person name="Kohler A."/>
            <person name="Grigoriev I.V."/>
            <person name="Martin F.M."/>
            <person name="Hacquard S."/>
        </authorList>
    </citation>
    <scope>NUCLEOTIDE SEQUENCE</scope>
    <source>
        <strain evidence="5">MPI-SDFR-AT-0117</strain>
    </source>
</reference>
<name>A0A9P8VKK7_9PEZI</name>
<accession>A0A9P8VKK7</accession>
<dbReference type="Gene3D" id="3.10.20.70">
    <property type="entry name" value="Glutamine synthetase, N-terminal domain"/>
    <property type="match status" value="1"/>
</dbReference>
<evidence type="ECO:0000256" key="1">
    <source>
        <dbReference type="ARBA" id="ARBA00021364"/>
    </source>
</evidence>
<gene>
    <name evidence="5" type="ORF">F5X68DRAFT_922</name>
</gene>
<dbReference type="Pfam" id="PF00120">
    <property type="entry name" value="Gln-synt_C"/>
    <property type="match status" value="1"/>
</dbReference>
<evidence type="ECO:0000259" key="4">
    <source>
        <dbReference type="PROSITE" id="PS51987"/>
    </source>
</evidence>
<comment type="caution">
    <text evidence="5">The sequence shown here is derived from an EMBL/GenBank/DDBJ whole genome shotgun (WGS) entry which is preliminary data.</text>
</comment>
<sequence length="872" mass="97516">MPPAARLTGQALLTHTIQTTPIIDNHAHPLLSLDAIGRYPLLSIASEANGDAIHSSLTSLAHLRAVRQLSRVLRCEATWEAVVNAIEHRRIDDYDAWVQECLAGVETILVDDGLDGEDDVYPYSYFDDHLPNPAKRIVRIEQVATEIIASYCPEQVSGRKTSEDIAHALDQAIEEFDLALLRAVNDPEVVAFKSVICYRTGLDIPRKPDLAIARAVFETIYRTHTQGTDTAFTRLNHVGLNEFLVHRLAAIIRDSEGSAKKPIQFHTGLGDSDIALTKSSPAHLQEFIREYPTVPIVLLHASYPYTRDAGYLATVYANVYADFGEIFPILSQDGQETALRELLELCPWSKILWSTDGHWFPETFLLAVLQVREVLGKVLSEFARKQHITWRQASQLVRDVLFNNSNKVYHLELELQIDERLAEHRRSIGSSDLDLLEAFLEGKRQPTFLRIYWNDFTATSRMRAVPLRRVLKHLREDGDFSIGLTKACLGLLQNDLIIPGVVATGEYRLHPDFTSLVEGPGEGHLTAYGDFREQNGSYVPLCPRSLLQRLVDLASRRGFTFQVGFEVELVLFHRRTGNAAETYATLDSDGHAWSVSRAMDHYAVAEVLEPAIEELDKHGIFIEQLHPESAPGQFEISLPCGSPLEAVDTLLHVREVLSHHATRNNYRVSLHPKPFANACGNAAHAHISISSAGGDKPETYEPFYAGILKHLRAICAFTYSGASSYDRLQDGAWAGGRHVTWGTQNRETPLRKIDNSHWEVKCLDGLANPYLALSAVLAGGMIGIKNATPLTWGDCEVDPATLTENDRRELNVTEMLPQSLGEALEALRADEDLTGLLGEELVERYLTIKETETSFLEGLPEQERRDWIIARY</sequence>
<dbReference type="SMART" id="SM01230">
    <property type="entry name" value="Gln-synt_C"/>
    <property type="match status" value="1"/>
</dbReference>
<dbReference type="InterPro" id="IPR008146">
    <property type="entry name" value="Gln_synth_cat_dom"/>
</dbReference>
<dbReference type="InterPro" id="IPR006680">
    <property type="entry name" value="Amidohydro-rel"/>
</dbReference>
<evidence type="ECO:0000313" key="5">
    <source>
        <dbReference type="EMBL" id="KAH6696939.1"/>
    </source>
</evidence>
<dbReference type="SUPFAM" id="SSF51556">
    <property type="entry name" value="Metallo-dependent hydrolases"/>
    <property type="match status" value="1"/>
</dbReference>
<dbReference type="GO" id="GO:0016787">
    <property type="term" value="F:hydrolase activity"/>
    <property type="evidence" value="ECO:0007669"/>
    <property type="project" value="InterPro"/>
</dbReference>
<dbReference type="AlphaFoldDB" id="A0A9P8VKK7"/>
<dbReference type="Gene3D" id="3.30.590.10">
    <property type="entry name" value="Glutamine synthetase/guanido kinase, catalytic domain"/>
    <property type="match status" value="1"/>
</dbReference>
<dbReference type="Pfam" id="PF04909">
    <property type="entry name" value="Amidohydro_2"/>
    <property type="match status" value="1"/>
</dbReference>
<proteinExistence type="inferred from homology"/>
<dbReference type="PROSITE" id="PS51987">
    <property type="entry name" value="GS_CATALYTIC"/>
    <property type="match status" value="1"/>
</dbReference>